<protein>
    <recommendedName>
        <fullName evidence="3">Glycosyl transferase family 1 domain-containing protein</fullName>
    </recommendedName>
</protein>
<dbReference type="EMBL" id="BKAU01000004">
    <property type="protein sequence ID" value="GEP97300.1"/>
    <property type="molecule type" value="Genomic_DNA"/>
</dbReference>
<dbReference type="CDD" id="cd03801">
    <property type="entry name" value="GT4_PimA-like"/>
    <property type="match status" value="1"/>
</dbReference>
<gene>
    <name evidence="1" type="ORF">CCY01nite_35600</name>
</gene>
<reference evidence="1 2" key="1">
    <citation type="submission" date="2019-07" db="EMBL/GenBank/DDBJ databases">
        <title>Whole genome shotgun sequence of Chitinophaga cymbidii NBRC 109752.</title>
        <authorList>
            <person name="Hosoyama A."/>
            <person name="Uohara A."/>
            <person name="Ohji S."/>
            <person name="Ichikawa N."/>
        </authorList>
    </citation>
    <scope>NUCLEOTIDE SEQUENCE [LARGE SCALE GENOMIC DNA]</scope>
    <source>
        <strain evidence="1 2">NBRC 109752</strain>
    </source>
</reference>
<dbReference type="SUPFAM" id="SSF53756">
    <property type="entry name" value="UDP-Glycosyltransferase/glycogen phosphorylase"/>
    <property type="match status" value="1"/>
</dbReference>
<dbReference type="Pfam" id="PF13692">
    <property type="entry name" value="Glyco_trans_1_4"/>
    <property type="match status" value="1"/>
</dbReference>
<dbReference type="PANTHER" id="PTHR12526">
    <property type="entry name" value="GLYCOSYLTRANSFERASE"/>
    <property type="match status" value="1"/>
</dbReference>
<evidence type="ECO:0000313" key="1">
    <source>
        <dbReference type="EMBL" id="GEP97300.1"/>
    </source>
</evidence>
<dbReference type="RefSeq" id="WP_146864735.1">
    <property type="nucleotide sequence ID" value="NZ_BKAU01000004.1"/>
</dbReference>
<keyword evidence="2" id="KW-1185">Reference proteome</keyword>
<dbReference type="OrthoDB" id="9811239at2"/>
<evidence type="ECO:0008006" key="3">
    <source>
        <dbReference type="Google" id="ProtNLM"/>
    </source>
</evidence>
<name>A0A512RNM4_9BACT</name>
<sequence>MKIYPLITLKRYAEQVIMFPFVLLGKGIAVLRPLQEEYDVFMFFPSYALGGAEKVHAAVVAAMHSEKVIVFFTKRSQNDKLRHFFARPDVKLVEIDRYTGSKWMYWANFIYRGICAQYINSQRRKTAVFNGQCNFAYKLLPHLRKDILKTELIHVSEKKFGWVTFPYIPFINKRVMVADSIIRQIMQQYRELGIPEKYDARARKILYTVPVPETLPARLPHPVKKIAYFGRGGYQKRLYLLFAIVRKCQAAALPVEFHFAGTFEDEVPEDLKPLVHWHGRIGSDEEMYRLHAQMDILVMTSLFEGFPVVIMEAMSCGVAIVATAVDGIPEHIVDDRNGMLIRATEEAAIVEEGFRHVSRLAADDALLASIAQNNHQYAVDHFSKAVFDRAYRNLLELP</sequence>
<dbReference type="PANTHER" id="PTHR12526:SF630">
    <property type="entry name" value="GLYCOSYLTRANSFERASE"/>
    <property type="match status" value="1"/>
</dbReference>
<dbReference type="Gene3D" id="3.40.50.2000">
    <property type="entry name" value="Glycogen Phosphorylase B"/>
    <property type="match status" value="1"/>
</dbReference>
<evidence type="ECO:0000313" key="2">
    <source>
        <dbReference type="Proteomes" id="UP000321436"/>
    </source>
</evidence>
<comment type="caution">
    <text evidence="1">The sequence shown here is derived from an EMBL/GenBank/DDBJ whole genome shotgun (WGS) entry which is preliminary data.</text>
</comment>
<accession>A0A512RNM4</accession>
<organism evidence="1 2">
    <name type="scientific">Chitinophaga cymbidii</name>
    <dbReference type="NCBI Taxonomy" id="1096750"/>
    <lineage>
        <taxon>Bacteria</taxon>
        <taxon>Pseudomonadati</taxon>
        <taxon>Bacteroidota</taxon>
        <taxon>Chitinophagia</taxon>
        <taxon>Chitinophagales</taxon>
        <taxon>Chitinophagaceae</taxon>
        <taxon>Chitinophaga</taxon>
    </lineage>
</organism>
<dbReference type="Proteomes" id="UP000321436">
    <property type="component" value="Unassembled WGS sequence"/>
</dbReference>
<dbReference type="AlphaFoldDB" id="A0A512RNM4"/>
<proteinExistence type="predicted"/>